<dbReference type="Proteomes" id="UP000887159">
    <property type="component" value="Unassembled WGS sequence"/>
</dbReference>
<dbReference type="AlphaFoldDB" id="A0A8X6VPU0"/>
<name>A0A8X6VPU0_TRICX</name>
<evidence type="ECO:0000313" key="1">
    <source>
        <dbReference type="EMBL" id="GFY16628.1"/>
    </source>
</evidence>
<gene>
    <name evidence="1" type="ORF">TNCV_2787541</name>
</gene>
<keyword evidence="2" id="KW-1185">Reference proteome</keyword>
<evidence type="ECO:0000313" key="2">
    <source>
        <dbReference type="Proteomes" id="UP000887159"/>
    </source>
</evidence>
<proteinExistence type="predicted"/>
<comment type="caution">
    <text evidence="1">The sequence shown here is derived from an EMBL/GenBank/DDBJ whole genome shotgun (WGS) entry which is preliminary data.</text>
</comment>
<dbReference type="EMBL" id="BMAU01021340">
    <property type="protein sequence ID" value="GFY16628.1"/>
    <property type="molecule type" value="Genomic_DNA"/>
</dbReference>
<sequence length="74" mass="8370">MTQSACEENKCERHLSRCCGNRGQGRDAGRLRGVEGLAEGSGMRRESTEHWSPQLYEGVRVKFDSHCNSDFLRP</sequence>
<accession>A0A8X6VPU0</accession>
<protein>
    <submittedName>
        <fullName evidence="1">Uncharacterized protein</fullName>
    </submittedName>
</protein>
<reference evidence="1" key="1">
    <citation type="submission" date="2020-08" db="EMBL/GenBank/DDBJ databases">
        <title>Multicomponent nature underlies the extraordinary mechanical properties of spider dragline silk.</title>
        <authorList>
            <person name="Kono N."/>
            <person name="Nakamura H."/>
            <person name="Mori M."/>
            <person name="Yoshida Y."/>
            <person name="Ohtoshi R."/>
            <person name="Malay A.D."/>
            <person name="Moran D.A.P."/>
            <person name="Tomita M."/>
            <person name="Numata K."/>
            <person name="Arakawa K."/>
        </authorList>
    </citation>
    <scope>NUCLEOTIDE SEQUENCE</scope>
</reference>
<organism evidence="1 2">
    <name type="scientific">Trichonephila clavipes</name>
    <name type="common">Golden silk orbweaver</name>
    <name type="synonym">Nephila clavipes</name>
    <dbReference type="NCBI Taxonomy" id="2585209"/>
    <lineage>
        <taxon>Eukaryota</taxon>
        <taxon>Metazoa</taxon>
        <taxon>Ecdysozoa</taxon>
        <taxon>Arthropoda</taxon>
        <taxon>Chelicerata</taxon>
        <taxon>Arachnida</taxon>
        <taxon>Araneae</taxon>
        <taxon>Araneomorphae</taxon>
        <taxon>Entelegynae</taxon>
        <taxon>Araneoidea</taxon>
        <taxon>Nephilidae</taxon>
        <taxon>Trichonephila</taxon>
    </lineage>
</organism>